<proteinExistence type="predicted"/>
<evidence type="ECO:0000256" key="5">
    <source>
        <dbReference type="ARBA" id="ARBA00022989"/>
    </source>
</evidence>
<comment type="caution">
    <text evidence="10">The sequence shown here is derived from an EMBL/GenBank/DDBJ whole genome shotgun (WGS) entry which is preliminary data.</text>
</comment>
<evidence type="ECO:0000256" key="9">
    <source>
        <dbReference type="SAM" id="Phobius"/>
    </source>
</evidence>
<keyword evidence="3" id="KW-1003">Cell membrane</keyword>
<dbReference type="OMA" id="CKWERRR"/>
<evidence type="ECO:0000256" key="7">
    <source>
        <dbReference type="ARBA" id="ARBA00023136"/>
    </source>
</evidence>
<protein>
    <submittedName>
        <fullName evidence="10">Uncharacterized protein</fullName>
    </submittedName>
</protein>
<keyword evidence="4 9" id="KW-0812">Transmembrane</keyword>
<evidence type="ECO:0000256" key="4">
    <source>
        <dbReference type="ARBA" id="ARBA00022692"/>
    </source>
</evidence>
<dbReference type="GO" id="GO:0005254">
    <property type="term" value="F:chloride channel activity"/>
    <property type="evidence" value="ECO:0007669"/>
    <property type="project" value="InterPro"/>
</dbReference>
<gene>
    <name evidence="10" type="ORF">PIIN_04490</name>
</gene>
<dbReference type="eggNOG" id="ENOG502RSPD">
    <property type="taxonomic scope" value="Eukaryota"/>
</dbReference>
<dbReference type="AlphaFoldDB" id="G4TGW5"/>
<sequence length="563" mass="62397">MSVPSLHYNAGSAPSSPRRSARRETEFYYHSGPTQVQDVSGNVLSHPGGYFKTIFKAILATAVFRCWHLILFFTIEAFIVTYLQHHGYKKLAIESTLMARTVLGFGRKYWSQIIYNIRMFSIAVWFYVPDEPRGAMTLGPAKTVEEFRARMLVEKKTVLNLLEAYAVALKHYLRGESGSYYVDLYHLIKFLPAYALPDGVAVEHLPCKWERRRARKETKIQRAAEWAGGTIPPPVTSSSIHKRASSTTNETNAPGPAGNGVVYLAPARNPPPYHIFDFWPMSIFVRSMQMNGKTLKGRAALRDLARHSQSGSLPLEITLYLSSYIASVQRRGVDGFATGQMAPALGQMVEALTGLERILHSPIPFSFTVHIWFVSLVWLFALPFQVLKPLGWLTVPGVALASFVYCGLLKCSEELENPFGYDYNDLNLDHFTHNIVRKELHALTSVPMPDPMQWAFSVDNDAVFDHEGNAIYMPSTGNDKGIAAPEEWVKRGEADIRAALRTNSDEIDHHSPPPPVATTITSVPPRAVLTGAVGALAGMQMSPATEVSTNDIHAFATPGSSSS</sequence>
<keyword evidence="5 9" id="KW-1133">Transmembrane helix</keyword>
<evidence type="ECO:0000256" key="1">
    <source>
        <dbReference type="ARBA" id="ARBA00004651"/>
    </source>
</evidence>
<organism evidence="10 11">
    <name type="scientific">Serendipita indica (strain DSM 11827)</name>
    <name type="common">Root endophyte fungus</name>
    <name type="synonym">Piriformospora indica</name>
    <dbReference type="NCBI Taxonomy" id="1109443"/>
    <lineage>
        <taxon>Eukaryota</taxon>
        <taxon>Fungi</taxon>
        <taxon>Dikarya</taxon>
        <taxon>Basidiomycota</taxon>
        <taxon>Agaricomycotina</taxon>
        <taxon>Agaricomycetes</taxon>
        <taxon>Sebacinales</taxon>
        <taxon>Serendipitaceae</taxon>
        <taxon>Serendipita</taxon>
    </lineage>
</organism>
<keyword evidence="6" id="KW-0406">Ion transport</keyword>
<keyword evidence="7 9" id="KW-0472">Membrane</keyword>
<dbReference type="PANTHER" id="PTHR33281:SF19">
    <property type="entry name" value="VOLTAGE-DEPENDENT ANION CHANNEL-FORMING PROTEIN YNEE"/>
    <property type="match status" value="1"/>
</dbReference>
<evidence type="ECO:0000313" key="11">
    <source>
        <dbReference type="Proteomes" id="UP000007148"/>
    </source>
</evidence>
<evidence type="ECO:0000256" key="8">
    <source>
        <dbReference type="SAM" id="MobiDB-lite"/>
    </source>
</evidence>
<dbReference type="InParanoid" id="G4TGW5"/>
<name>G4TGW5_SERID</name>
<dbReference type="STRING" id="1109443.G4TGW5"/>
<evidence type="ECO:0000256" key="3">
    <source>
        <dbReference type="ARBA" id="ARBA00022475"/>
    </source>
</evidence>
<feature type="region of interest" description="Disordered" evidence="8">
    <location>
        <begin position="1"/>
        <end position="21"/>
    </location>
</feature>
<feature type="transmembrane region" description="Helical" evidence="9">
    <location>
        <begin position="390"/>
        <end position="409"/>
    </location>
</feature>
<reference evidence="10 11" key="1">
    <citation type="journal article" date="2011" name="PLoS Pathog.">
        <title>Endophytic Life Strategies Decoded by Genome and Transcriptome Analyses of the Mutualistic Root Symbiont Piriformospora indica.</title>
        <authorList>
            <person name="Zuccaro A."/>
            <person name="Lahrmann U."/>
            <person name="Guldener U."/>
            <person name="Langen G."/>
            <person name="Pfiffi S."/>
            <person name="Biedenkopf D."/>
            <person name="Wong P."/>
            <person name="Samans B."/>
            <person name="Grimm C."/>
            <person name="Basiewicz M."/>
            <person name="Murat C."/>
            <person name="Martin F."/>
            <person name="Kogel K.H."/>
        </authorList>
    </citation>
    <scope>NUCLEOTIDE SEQUENCE [LARGE SCALE GENOMIC DNA]</scope>
    <source>
        <strain evidence="10 11">DSM 11827</strain>
    </source>
</reference>
<accession>G4TGW5</accession>
<dbReference type="OrthoDB" id="1368at2759"/>
<dbReference type="GO" id="GO:0005886">
    <property type="term" value="C:plasma membrane"/>
    <property type="evidence" value="ECO:0007669"/>
    <property type="project" value="UniProtKB-SubCell"/>
</dbReference>
<dbReference type="Pfam" id="PF25539">
    <property type="entry name" value="Bestrophin_2"/>
    <property type="match status" value="1"/>
</dbReference>
<keyword evidence="11" id="KW-1185">Reference proteome</keyword>
<comment type="subcellular location">
    <subcellularLocation>
        <location evidence="1">Cell membrane</location>
        <topology evidence="1">Multi-pass membrane protein</topology>
    </subcellularLocation>
</comment>
<dbReference type="InterPro" id="IPR044669">
    <property type="entry name" value="YneE/VCCN1/2-like"/>
</dbReference>
<feature type="transmembrane region" description="Helical" evidence="9">
    <location>
        <begin position="62"/>
        <end position="83"/>
    </location>
</feature>
<evidence type="ECO:0000256" key="2">
    <source>
        <dbReference type="ARBA" id="ARBA00022448"/>
    </source>
</evidence>
<evidence type="ECO:0000313" key="10">
    <source>
        <dbReference type="EMBL" id="CCA70553.1"/>
    </source>
</evidence>
<dbReference type="EMBL" id="CAFZ01000086">
    <property type="protein sequence ID" value="CCA70553.1"/>
    <property type="molecule type" value="Genomic_DNA"/>
</dbReference>
<keyword evidence="2" id="KW-0813">Transport</keyword>
<evidence type="ECO:0000256" key="6">
    <source>
        <dbReference type="ARBA" id="ARBA00023065"/>
    </source>
</evidence>
<dbReference type="Proteomes" id="UP000007148">
    <property type="component" value="Unassembled WGS sequence"/>
</dbReference>
<dbReference type="HOGENOM" id="CLU_029790_6_1_1"/>
<dbReference type="PANTHER" id="PTHR33281">
    <property type="entry name" value="UPF0187 PROTEIN YNEE"/>
    <property type="match status" value="1"/>
</dbReference>
<feature type="transmembrane region" description="Helical" evidence="9">
    <location>
        <begin position="365"/>
        <end position="384"/>
    </location>
</feature>